<evidence type="ECO:0000313" key="4">
    <source>
        <dbReference type="EMBL" id="CAL4806104.1"/>
    </source>
</evidence>
<keyword evidence="5" id="KW-1185">Reference proteome</keyword>
<dbReference type="EMBL" id="CAMXCT010006714">
    <property type="protein sequence ID" value="CAI4018792.1"/>
    <property type="molecule type" value="Genomic_DNA"/>
</dbReference>
<evidence type="ECO:0000313" key="2">
    <source>
        <dbReference type="EMBL" id="CAI4018792.1"/>
    </source>
</evidence>
<sequence>MLQQRFHQFYSENEVVVPGVAEALAKDDSLRLGELVDLSQQEGDIGLQNLVPETRWLPAEARCLGAVCSSAFGAGFGGSCYALVPRPQAQAFRSVWRTAYVKEFPDRASTCEFFVTAPGPGAIEIQAGVGSDVAKRCKFEVKEKGAARAAPVARKRPATSVLQRPAKK</sequence>
<dbReference type="EMBL" id="CAMXCT030006714">
    <property type="protein sequence ID" value="CAL4806104.1"/>
    <property type="molecule type" value="Genomic_DNA"/>
</dbReference>
<gene>
    <name evidence="2" type="ORF">C1SCF055_LOCUS43332</name>
</gene>
<evidence type="ECO:0000259" key="1">
    <source>
        <dbReference type="Pfam" id="PF08544"/>
    </source>
</evidence>
<protein>
    <submittedName>
        <fullName evidence="4">Galactokinase</fullName>
    </submittedName>
</protein>
<feature type="domain" description="GHMP kinase C-terminal" evidence="1">
    <location>
        <begin position="21"/>
        <end position="101"/>
    </location>
</feature>
<dbReference type="OrthoDB" id="187738at2759"/>
<reference evidence="3" key="2">
    <citation type="submission" date="2024-04" db="EMBL/GenBank/DDBJ databases">
        <authorList>
            <person name="Chen Y."/>
            <person name="Shah S."/>
            <person name="Dougan E. K."/>
            <person name="Thang M."/>
            <person name="Chan C."/>
        </authorList>
    </citation>
    <scope>NUCLEOTIDE SEQUENCE [LARGE SCALE GENOMIC DNA]</scope>
</reference>
<organism evidence="2">
    <name type="scientific">Cladocopium goreaui</name>
    <dbReference type="NCBI Taxonomy" id="2562237"/>
    <lineage>
        <taxon>Eukaryota</taxon>
        <taxon>Sar</taxon>
        <taxon>Alveolata</taxon>
        <taxon>Dinophyceae</taxon>
        <taxon>Suessiales</taxon>
        <taxon>Symbiodiniaceae</taxon>
        <taxon>Cladocopium</taxon>
    </lineage>
</organism>
<dbReference type="InterPro" id="IPR036554">
    <property type="entry name" value="GHMP_kinase_C_sf"/>
</dbReference>
<accession>A0A9P1GPS0</accession>
<dbReference type="AlphaFoldDB" id="A0A9P1GPS0"/>
<reference evidence="2" key="1">
    <citation type="submission" date="2022-10" db="EMBL/GenBank/DDBJ databases">
        <authorList>
            <person name="Chen Y."/>
            <person name="Dougan E. K."/>
            <person name="Chan C."/>
            <person name="Rhodes N."/>
            <person name="Thang M."/>
        </authorList>
    </citation>
    <scope>NUCLEOTIDE SEQUENCE</scope>
</reference>
<dbReference type="Pfam" id="PF08544">
    <property type="entry name" value="GHMP_kinases_C"/>
    <property type="match status" value="1"/>
</dbReference>
<dbReference type="EMBL" id="CAMXCT020006714">
    <property type="protein sequence ID" value="CAL1172167.1"/>
    <property type="molecule type" value="Genomic_DNA"/>
</dbReference>
<dbReference type="SUPFAM" id="SSF55060">
    <property type="entry name" value="GHMP Kinase, C-terminal domain"/>
    <property type="match status" value="1"/>
</dbReference>
<proteinExistence type="predicted"/>
<comment type="caution">
    <text evidence="2">The sequence shown here is derived from an EMBL/GenBank/DDBJ whole genome shotgun (WGS) entry which is preliminary data.</text>
</comment>
<dbReference type="Proteomes" id="UP001152797">
    <property type="component" value="Unassembled WGS sequence"/>
</dbReference>
<name>A0A9P1GPS0_9DINO</name>
<dbReference type="InterPro" id="IPR013750">
    <property type="entry name" value="GHMP_kinase_C_dom"/>
</dbReference>
<dbReference type="Gene3D" id="3.30.70.890">
    <property type="entry name" value="GHMP kinase, C-terminal domain"/>
    <property type="match status" value="1"/>
</dbReference>
<evidence type="ECO:0000313" key="3">
    <source>
        <dbReference type="EMBL" id="CAL1172167.1"/>
    </source>
</evidence>
<evidence type="ECO:0000313" key="5">
    <source>
        <dbReference type="Proteomes" id="UP001152797"/>
    </source>
</evidence>